<dbReference type="InterPro" id="IPR011833">
    <property type="entry name" value="Glycg_phsphrylas"/>
</dbReference>
<comment type="similarity">
    <text evidence="3 9">Belongs to the glycogen phosphorylase family.</text>
</comment>
<evidence type="ECO:0000256" key="2">
    <source>
        <dbReference type="ARBA" id="ARBA00001933"/>
    </source>
</evidence>
<evidence type="ECO:0000256" key="7">
    <source>
        <dbReference type="ARBA" id="ARBA00023277"/>
    </source>
</evidence>
<dbReference type="EMBL" id="JAJIRN010000011">
    <property type="protein sequence ID" value="MCV2370865.1"/>
    <property type="molecule type" value="Genomic_DNA"/>
</dbReference>
<dbReference type="PROSITE" id="PS00102">
    <property type="entry name" value="PHOSPHORYLASE"/>
    <property type="match status" value="1"/>
</dbReference>
<name>A0ABT2YLB5_9BURK</name>
<sequence length="836" mass="91397">MQISQSNTRLKGAMPMTTPSDSALRITEQFAQAYGRELAQAAQPTAAVALRAAATAARALLAERWAQTQAQDAVRDSVPGAAHPVRRVHYLSMEFLMGRALTNALAALGLEPELSRLLAAQGQQLGNVLEREPDAALGNGGLGRLAACFLDSFAELGLPSFGYGLRYQYGMFAQAIQDGRQVEAPDDWMRLGQPWEVARAELRYPVGFGGRVTVDEAGQRHWQPAEQLEAQAFDFIVPAHHSERVSTLRQWHATAAAPIDFKAFCAGDYAGAARHRVAADALNWVLYPDDSSEAGRELRLKQEAFLVSASLQDVIARHLREAGSLDGLATLGLANAIHLNDTHPALAPAELMRLLLDEHGLGWDEAWKITRQAVSYTNHTLMPEALETWSLSLFEALLPRHLEIIYEINARFLAEVKAKFPGDDALLARVSLIDEGRNGGERRVRMAALAIVASHRVNGVAALHSELMVQTIFADYAAIFPGRFHNVTNGVTPRRWLQQANPQLSTLLDARIGKGWRQDLALLRSLTPAASDAAFRQQFQAVKLANKQGLADLIRREIGVQVDPSSLFDVQIKRIHEYKRQLLNILHVVARYQAIIANPDAAWVPRTVIIAGKAASAYVMAKSIIQLAHDVARVVNSDPRIGDKLKLVYLPNYGVSLAEVIIPAADLSEQISTAGTEASGTGNMKFALNGALTIGTWDGANIEMAEAMGEENMFVFGLRTEAVAQIKALGYDPRLYMEQSAQLRRVIESIAGGEFSSGDAGRYRALTEMLLNRDNYLLMADFAAYVDKQLEVDALYAQPEAWAAKAVLNVAGMGDFSSDRTIAEYVDRVWSVASLG</sequence>
<dbReference type="NCBIfam" id="TIGR02093">
    <property type="entry name" value="P_ylase"/>
    <property type="match status" value="1"/>
</dbReference>
<dbReference type="Proteomes" id="UP001209701">
    <property type="component" value="Unassembled WGS sequence"/>
</dbReference>
<keyword evidence="7 9" id="KW-0119">Carbohydrate metabolism</keyword>
<reference evidence="10 11" key="1">
    <citation type="submission" date="2021-11" db="EMBL/GenBank/DDBJ databases">
        <authorList>
            <person name="Liang Q."/>
            <person name="Mou H."/>
            <person name="Liu Z."/>
        </authorList>
    </citation>
    <scope>NUCLEOTIDE SEQUENCE [LARGE SCALE GENOMIC DNA]</scope>
    <source>
        <strain evidence="10 11">CHU3</strain>
    </source>
</reference>
<organism evidence="10 11">
    <name type="scientific">Roseateles oligotrophus</name>
    <dbReference type="NCBI Taxonomy" id="1769250"/>
    <lineage>
        <taxon>Bacteria</taxon>
        <taxon>Pseudomonadati</taxon>
        <taxon>Pseudomonadota</taxon>
        <taxon>Betaproteobacteria</taxon>
        <taxon>Burkholderiales</taxon>
        <taxon>Sphaerotilaceae</taxon>
        <taxon>Roseateles</taxon>
    </lineage>
</organism>
<comment type="function">
    <text evidence="8">Phosphorylase is an important allosteric enzyme in carbohydrate metabolism. Enzymes from different sources differ in their regulatory mechanisms and in their natural substrates. However, all known phosphorylases share catalytic and structural properties.</text>
</comment>
<dbReference type="CDD" id="cd04300">
    <property type="entry name" value="GT35_Glycogen_Phosphorylase"/>
    <property type="match status" value="1"/>
</dbReference>
<dbReference type="InterPro" id="IPR000811">
    <property type="entry name" value="Glyco_trans_35"/>
</dbReference>
<comment type="function">
    <text evidence="9">Allosteric enzyme that catalyzes the rate-limiting step in glycogen catabolism, the phosphorolytic cleavage of glycogen to produce glucose-1-phosphate, and plays a central role in maintaining cellular and organismal glucose homeostasis.</text>
</comment>
<dbReference type="SUPFAM" id="SSF53756">
    <property type="entry name" value="UDP-Glycosyltransferase/glycogen phosphorylase"/>
    <property type="match status" value="1"/>
</dbReference>
<dbReference type="EC" id="2.4.1.1" evidence="9"/>
<keyword evidence="11" id="KW-1185">Reference proteome</keyword>
<gene>
    <name evidence="10" type="ORF">LNV07_22495</name>
</gene>
<comment type="catalytic activity">
    <reaction evidence="1 9">
        <text>[(1-&gt;4)-alpha-D-glucosyl](n) + phosphate = [(1-&gt;4)-alpha-D-glucosyl](n-1) + alpha-D-glucose 1-phosphate</text>
        <dbReference type="Rhea" id="RHEA:41732"/>
        <dbReference type="Rhea" id="RHEA-COMP:9584"/>
        <dbReference type="Rhea" id="RHEA-COMP:9586"/>
        <dbReference type="ChEBI" id="CHEBI:15444"/>
        <dbReference type="ChEBI" id="CHEBI:43474"/>
        <dbReference type="ChEBI" id="CHEBI:58601"/>
        <dbReference type="EC" id="2.4.1.1"/>
    </reaction>
</comment>
<keyword evidence="6 9" id="KW-0663">Pyridoxal phosphate</keyword>
<dbReference type="PANTHER" id="PTHR11468:SF3">
    <property type="entry name" value="GLYCOGEN PHOSPHORYLASE, LIVER FORM"/>
    <property type="match status" value="1"/>
</dbReference>
<keyword evidence="4 9" id="KW-0328">Glycosyltransferase</keyword>
<evidence type="ECO:0000256" key="6">
    <source>
        <dbReference type="ARBA" id="ARBA00022898"/>
    </source>
</evidence>
<dbReference type="RefSeq" id="WP_263573449.1">
    <property type="nucleotide sequence ID" value="NZ_JAJIRN010000011.1"/>
</dbReference>
<protein>
    <recommendedName>
        <fullName evidence="9">Alpha-1,4 glucan phosphorylase</fullName>
        <ecNumber evidence="9">2.4.1.1</ecNumber>
    </recommendedName>
</protein>
<dbReference type="Gene3D" id="3.40.50.2000">
    <property type="entry name" value="Glycogen Phosphorylase B"/>
    <property type="match status" value="2"/>
</dbReference>
<evidence type="ECO:0000256" key="3">
    <source>
        <dbReference type="ARBA" id="ARBA00006047"/>
    </source>
</evidence>
<accession>A0ABT2YLB5</accession>
<evidence type="ECO:0000256" key="5">
    <source>
        <dbReference type="ARBA" id="ARBA00022679"/>
    </source>
</evidence>
<comment type="cofactor">
    <cofactor evidence="2 9">
        <name>pyridoxal 5'-phosphate</name>
        <dbReference type="ChEBI" id="CHEBI:597326"/>
    </cofactor>
</comment>
<evidence type="ECO:0000256" key="1">
    <source>
        <dbReference type="ARBA" id="ARBA00001275"/>
    </source>
</evidence>
<dbReference type="InterPro" id="IPR035090">
    <property type="entry name" value="Pyridoxal_P_attach_site"/>
</dbReference>
<evidence type="ECO:0000313" key="10">
    <source>
        <dbReference type="EMBL" id="MCV2370865.1"/>
    </source>
</evidence>
<evidence type="ECO:0000256" key="4">
    <source>
        <dbReference type="ARBA" id="ARBA00022676"/>
    </source>
</evidence>
<evidence type="ECO:0000313" key="11">
    <source>
        <dbReference type="Proteomes" id="UP001209701"/>
    </source>
</evidence>
<proteinExistence type="inferred from homology"/>
<comment type="caution">
    <text evidence="10">The sequence shown here is derived from an EMBL/GenBank/DDBJ whole genome shotgun (WGS) entry which is preliminary data.</text>
</comment>
<evidence type="ECO:0000256" key="8">
    <source>
        <dbReference type="ARBA" id="ARBA00025174"/>
    </source>
</evidence>
<evidence type="ECO:0000256" key="9">
    <source>
        <dbReference type="RuleBase" id="RU000587"/>
    </source>
</evidence>
<dbReference type="PIRSF" id="PIRSF000460">
    <property type="entry name" value="Pprylas_GlgP"/>
    <property type="match status" value="1"/>
</dbReference>
<dbReference type="Pfam" id="PF00343">
    <property type="entry name" value="Phosphorylase"/>
    <property type="match status" value="1"/>
</dbReference>
<keyword evidence="5 9" id="KW-0808">Transferase</keyword>
<dbReference type="PANTHER" id="PTHR11468">
    <property type="entry name" value="GLYCOGEN PHOSPHORYLASE"/>
    <property type="match status" value="1"/>
</dbReference>